<dbReference type="InterPro" id="IPR029033">
    <property type="entry name" value="His_PPase_superfam"/>
</dbReference>
<sequence>MLPMVYLVRHGETDWTKSGRYTSMMEIGLNSKGKEQVAQLSRFTFENPRQDCIKTRNISMILLSERHCVQETYDIFKIPNKDTILTYIDPYISEWNFGDFECMTRDEIHNTTAFWDIWKEGCPNGETVEQVAARCDHVIEKIVAHHTEHVDHNPAVPGGDVLLIAHEHSLRVLAARWVGLPPEHAKSFELDTSSISVLGYNRSMRVPVIKAWNVRSQFFNRDPIM</sequence>
<dbReference type="InterPro" id="IPR050275">
    <property type="entry name" value="PGM_Phosphatase"/>
</dbReference>
<organism evidence="1 2">
    <name type="scientific">Paraglomus occultum</name>
    <dbReference type="NCBI Taxonomy" id="144539"/>
    <lineage>
        <taxon>Eukaryota</taxon>
        <taxon>Fungi</taxon>
        <taxon>Fungi incertae sedis</taxon>
        <taxon>Mucoromycota</taxon>
        <taxon>Glomeromycotina</taxon>
        <taxon>Glomeromycetes</taxon>
        <taxon>Paraglomerales</taxon>
        <taxon>Paraglomeraceae</taxon>
        <taxon>Paraglomus</taxon>
    </lineage>
</organism>
<comment type="caution">
    <text evidence="1">The sequence shown here is derived from an EMBL/GenBank/DDBJ whole genome shotgun (WGS) entry which is preliminary data.</text>
</comment>
<dbReference type="AlphaFoldDB" id="A0A9N8VZU8"/>
<keyword evidence="2" id="KW-1185">Reference proteome</keyword>
<dbReference type="CDD" id="cd07067">
    <property type="entry name" value="HP_PGM_like"/>
    <property type="match status" value="1"/>
</dbReference>
<dbReference type="EMBL" id="CAJVPJ010000048">
    <property type="protein sequence ID" value="CAG8466032.1"/>
    <property type="molecule type" value="Genomic_DNA"/>
</dbReference>
<reference evidence="1" key="1">
    <citation type="submission" date="2021-06" db="EMBL/GenBank/DDBJ databases">
        <authorList>
            <person name="Kallberg Y."/>
            <person name="Tangrot J."/>
            <person name="Rosling A."/>
        </authorList>
    </citation>
    <scope>NUCLEOTIDE SEQUENCE</scope>
    <source>
        <strain evidence="1">IA702</strain>
    </source>
</reference>
<name>A0A9N8VZU8_9GLOM</name>
<gene>
    <name evidence="1" type="ORF">POCULU_LOCUS802</name>
</gene>
<dbReference type="OrthoDB" id="4818801at2759"/>
<proteinExistence type="predicted"/>
<dbReference type="PANTHER" id="PTHR48100:SF15">
    <property type="entry name" value="SEDOHEPTULOSE 1,7-BISPHOSPHATASE"/>
    <property type="match status" value="1"/>
</dbReference>
<dbReference type="PIRSF" id="PIRSF000709">
    <property type="entry name" value="6PFK_2-Ptase"/>
    <property type="match status" value="1"/>
</dbReference>
<dbReference type="Proteomes" id="UP000789572">
    <property type="component" value="Unassembled WGS sequence"/>
</dbReference>
<accession>A0A9N8VZU8</accession>
<protein>
    <submittedName>
        <fullName evidence="1">3926_t:CDS:1</fullName>
    </submittedName>
</protein>
<dbReference type="SUPFAM" id="SSF53254">
    <property type="entry name" value="Phosphoglycerate mutase-like"/>
    <property type="match status" value="1"/>
</dbReference>
<dbReference type="GO" id="GO:0016791">
    <property type="term" value="F:phosphatase activity"/>
    <property type="evidence" value="ECO:0007669"/>
    <property type="project" value="TreeGrafter"/>
</dbReference>
<dbReference type="PANTHER" id="PTHR48100">
    <property type="entry name" value="BROAD-SPECIFICITY PHOSPHATASE YOR283W-RELATED"/>
    <property type="match status" value="1"/>
</dbReference>
<dbReference type="Pfam" id="PF00300">
    <property type="entry name" value="His_Phos_1"/>
    <property type="match status" value="1"/>
</dbReference>
<dbReference type="SMART" id="SM00855">
    <property type="entry name" value="PGAM"/>
    <property type="match status" value="1"/>
</dbReference>
<dbReference type="Gene3D" id="3.40.50.1240">
    <property type="entry name" value="Phosphoglycerate mutase-like"/>
    <property type="match status" value="1"/>
</dbReference>
<evidence type="ECO:0000313" key="2">
    <source>
        <dbReference type="Proteomes" id="UP000789572"/>
    </source>
</evidence>
<dbReference type="InterPro" id="IPR013078">
    <property type="entry name" value="His_Pase_superF_clade-1"/>
</dbReference>
<evidence type="ECO:0000313" key="1">
    <source>
        <dbReference type="EMBL" id="CAG8466032.1"/>
    </source>
</evidence>